<feature type="domain" description="Gfo/Idh/MocA-like oxidoreductase N-terminal" evidence="2">
    <location>
        <begin position="24"/>
        <end position="135"/>
    </location>
</feature>
<evidence type="ECO:0000313" key="4">
    <source>
        <dbReference type="EMBL" id="SEE72864.1"/>
    </source>
</evidence>
<dbReference type="OrthoDB" id="9815825at2"/>
<dbReference type="InterPro" id="IPR000683">
    <property type="entry name" value="Gfo/Idh/MocA-like_OxRdtase_N"/>
</dbReference>
<dbReference type="PANTHER" id="PTHR43818:SF11">
    <property type="entry name" value="BCDNA.GH03377"/>
    <property type="match status" value="1"/>
</dbReference>
<organism evidence="4 5">
    <name type="scientific">Jiangella alba</name>
    <dbReference type="NCBI Taxonomy" id="561176"/>
    <lineage>
        <taxon>Bacteria</taxon>
        <taxon>Bacillati</taxon>
        <taxon>Actinomycetota</taxon>
        <taxon>Actinomycetes</taxon>
        <taxon>Jiangellales</taxon>
        <taxon>Jiangellaceae</taxon>
        <taxon>Jiangella</taxon>
    </lineage>
</organism>
<dbReference type="Gene3D" id="3.30.360.10">
    <property type="entry name" value="Dihydrodipicolinate Reductase, domain 2"/>
    <property type="match status" value="1"/>
</dbReference>
<dbReference type="Pfam" id="PF01408">
    <property type="entry name" value="GFO_IDH_MocA"/>
    <property type="match status" value="1"/>
</dbReference>
<feature type="domain" description="GFO/IDH/MocA-like oxidoreductase" evidence="3">
    <location>
        <begin position="143"/>
        <end position="279"/>
    </location>
</feature>
<keyword evidence="5" id="KW-1185">Reference proteome</keyword>
<dbReference type="STRING" id="561176.SAMN04488561_2446"/>
<proteinExistence type="predicted"/>
<dbReference type="InterPro" id="IPR050463">
    <property type="entry name" value="Gfo/Idh/MocA_oxidrdct_glycsds"/>
</dbReference>
<evidence type="ECO:0000256" key="1">
    <source>
        <dbReference type="ARBA" id="ARBA00023002"/>
    </source>
</evidence>
<reference evidence="5" key="1">
    <citation type="submission" date="2016-10" db="EMBL/GenBank/DDBJ databases">
        <authorList>
            <person name="Varghese N."/>
            <person name="Submissions S."/>
        </authorList>
    </citation>
    <scope>NUCLEOTIDE SEQUENCE [LARGE SCALE GENOMIC DNA]</scope>
    <source>
        <strain evidence="5">DSM 45237</strain>
    </source>
</reference>
<sequence>MGDTTFPAGSTGGRPVTAVVLSAGAWSRSAHLPALTSDPEVELLAVTSPRRATAEGLAAEFGARHALTDWRDALDLRPDVTVVSSPPVAHVDQVTAALSAGSHVLVEKPFALNRDDAATMCAAAEAAGRRLLVGYGWSATPVFRHARACVESGRLGPLEQLTMQLAVNTRALLHGGSDGGWAGAGASEPATYTDPAVSGGGSAAVSMSHQLGLACWITGQRVARLAAFTTPPRSRTDLHTSVAVEFAGSGSGVLSASSTQPFPQPPQWRLAMYGRDGQLDVETVRNAARWISADGVVTELPPELAAGRYDAGAPTKALIRCARGAPPPEGMAHQLAHHVVAVTDAIYESARTAASVEIRD</sequence>
<accession>A0A1H5L7E5</accession>
<dbReference type="SUPFAM" id="SSF51735">
    <property type="entry name" value="NAD(P)-binding Rossmann-fold domains"/>
    <property type="match status" value="1"/>
</dbReference>
<evidence type="ECO:0000259" key="2">
    <source>
        <dbReference type="Pfam" id="PF01408"/>
    </source>
</evidence>
<dbReference type="EMBL" id="FNUC01000003">
    <property type="protein sequence ID" value="SEE72864.1"/>
    <property type="molecule type" value="Genomic_DNA"/>
</dbReference>
<dbReference type="InterPro" id="IPR036291">
    <property type="entry name" value="NAD(P)-bd_dom_sf"/>
</dbReference>
<evidence type="ECO:0000313" key="5">
    <source>
        <dbReference type="Proteomes" id="UP000181980"/>
    </source>
</evidence>
<dbReference type="InterPro" id="IPR055170">
    <property type="entry name" value="GFO_IDH_MocA-like_dom"/>
</dbReference>
<evidence type="ECO:0000259" key="3">
    <source>
        <dbReference type="Pfam" id="PF22725"/>
    </source>
</evidence>
<dbReference type="GO" id="GO:0000166">
    <property type="term" value="F:nucleotide binding"/>
    <property type="evidence" value="ECO:0007669"/>
    <property type="project" value="InterPro"/>
</dbReference>
<dbReference type="AlphaFoldDB" id="A0A1H5L7E5"/>
<dbReference type="SUPFAM" id="SSF55347">
    <property type="entry name" value="Glyceraldehyde-3-phosphate dehydrogenase-like, C-terminal domain"/>
    <property type="match status" value="1"/>
</dbReference>
<dbReference type="PANTHER" id="PTHR43818">
    <property type="entry name" value="BCDNA.GH03377"/>
    <property type="match status" value="1"/>
</dbReference>
<name>A0A1H5L7E5_9ACTN</name>
<keyword evidence="1" id="KW-0560">Oxidoreductase</keyword>
<dbReference type="Proteomes" id="UP000181980">
    <property type="component" value="Unassembled WGS sequence"/>
</dbReference>
<protein>
    <submittedName>
        <fullName evidence="4">Predicted dehydrogenase</fullName>
    </submittedName>
</protein>
<gene>
    <name evidence="4" type="ORF">SAMN04488561_2446</name>
</gene>
<dbReference type="Pfam" id="PF22725">
    <property type="entry name" value="GFO_IDH_MocA_C3"/>
    <property type="match status" value="1"/>
</dbReference>
<dbReference type="GO" id="GO:0016491">
    <property type="term" value="F:oxidoreductase activity"/>
    <property type="evidence" value="ECO:0007669"/>
    <property type="project" value="UniProtKB-KW"/>
</dbReference>
<dbReference type="Gene3D" id="3.40.50.720">
    <property type="entry name" value="NAD(P)-binding Rossmann-like Domain"/>
    <property type="match status" value="1"/>
</dbReference>